<evidence type="ECO:0008006" key="5">
    <source>
        <dbReference type="Google" id="ProtNLM"/>
    </source>
</evidence>
<gene>
    <name evidence="3" type="ORF">E1750_03330</name>
</gene>
<keyword evidence="2" id="KW-0732">Signal</keyword>
<name>A0A4P6YC50_9FLAO</name>
<organism evidence="3 4">
    <name type="scientific">Flavobacterium nackdongense</name>
    <dbReference type="NCBI Taxonomy" id="2547394"/>
    <lineage>
        <taxon>Bacteria</taxon>
        <taxon>Pseudomonadati</taxon>
        <taxon>Bacteroidota</taxon>
        <taxon>Flavobacteriia</taxon>
        <taxon>Flavobacteriales</taxon>
        <taxon>Flavobacteriaceae</taxon>
        <taxon>Flavobacterium</taxon>
    </lineage>
</organism>
<feature type="signal peptide" evidence="2">
    <location>
        <begin position="1"/>
        <end position="23"/>
    </location>
</feature>
<evidence type="ECO:0000313" key="3">
    <source>
        <dbReference type="EMBL" id="QBN17873.1"/>
    </source>
</evidence>
<keyword evidence="4" id="KW-1185">Reference proteome</keyword>
<proteinExistence type="predicted"/>
<sequence>MKNNVLKYYIATLCFCCTFIAFAQPGDGNGGTGDGALEGGGDTTPTAPISDYLWVLALVGLVFAVLKLRTLYKNDFQSKD</sequence>
<protein>
    <recommendedName>
        <fullName evidence="5">Signal peptidase</fullName>
    </recommendedName>
</protein>
<reference evidence="4" key="1">
    <citation type="submission" date="2019-03" db="EMBL/GenBank/DDBJ databases">
        <title>Flavobacterium sp.</title>
        <authorList>
            <person name="Kim H."/>
        </authorList>
    </citation>
    <scope>NUCLEOTIDE SEQUENCE [LARGE SCALE GENOMIC DNA]</scope>
    <source>
        <strain evidence="4">GS13</strain>
    </source>
</reference>
<accession>A0A4P6YC50</accession>
<dbReference type="Proteomes" id="UP000291124">
    <property type="component" value="Chromosome"/>
</dbReference>
<feature type="chain" id="PRO_5020284372" description="Signal peptidase" evidence="2">
    <location>
        <begin position="24"/>
        <end position="80"/>
    </location>
</feature>
<dbReference type="KEGG" id="fnk:E1750_03330"/>
<feature type="transmembrane region" description="Helical" evidence="1">
    <location>
        <begin position="52"/>
        <end position="72"/>
    </location>
</feature>
<evidence type="ECO:0000256" key="1">
    <source>
        <dbReference type="SAM" id="Phobius"/>
    </source>
</evidence>
<dbReference type="RefSeq" id="WP_133275404.1">
    <property type="nucleotide sequence ID" value="NZ_CP037933.1"/>
</dbReference>
<keyword evidence="1" id="KW-0812">Transmembrane</keyword>
<evidence type="ECO:0000313" key="4">
    <source>
        <dbReference type="Proteomes" id="UP000291124"/>
    </source>
</evidence>
<keyword evidence="1" id="KW-0472">Membrane</keyword>
<evidence type="ECO:0000256" key="2">
    <source>
        <dbReference type="SAM" id="SignalP"/>
    </source>
</evidence>
<dbReference type="AlphaFoldDB" id="A0A4P6YC50"/>
<keyword evidence="1" id="KW-1133">Transmembrane helix</keyword>
<dbReference type="EMBL" id="CP037933">
    <property type="protein sequence ID" value="QBN17873.1"/>
    <property type="molecule type" value="Genomic_DNA"/>
</dbReference>